<dbReference type="OrthoDB" id="10005645at2759"/>
<evidence type="ECO:0000313" key="2">
    <source>
        <dbReference type="EMBL" id="CAF3772866.1"/>
    </source>
</evidence>
<evidence type="ECO:0000313" key="3">
    <source>
        <dbReference type="Proteomes" id="UP000663891"/>
    </source>
</evidence>
<reference evidence="1" key="1">
    <citation type="submission" date="2021-02" db="EMBL/GenBank/DDBJ databases">
        <authorList>
            <person name="Nowell W R."/>
        </authorList>
    </citation>
    <scope>NUCLEOTIDE SEQUENCE</scope>
</reference>
<protein>
    <submittedName>
        <fullName evidence="1">Uncharacterized protein</fullName>
    </submittedName>
</protein>
<proteinExistence type="predicted"/>
<sequence>MLSLLCQLVSSIIDDELINFYSTSLVTENVIPRIAWNAIVNASSDQFWSSTASSFKTLLNSLKAIIQGNVIVNSLETNWQIVTFVSYGRLINLLTSQSHVVYHNCSCEFNSRCKTTTGIYKVYRQNETDIPEYWENTVKLVQGHLEFEVEGINVGCLNLDAVLQSNLSCLYNASCLIQLYSYLHDSPYPMATDPEQETVWHLENQRLSTQISLASMIIILSFLILFTSLSYTTQTVIVEQPSVDIYSQLETQSYAKTLVCPCTSILNEYKNFISFQPTFHQICSSIFLSQQWLEYLDTNIAIYIKDFRANGLSFFPLLETFCNLSLETISTEMMNFNSTKYATKNLQSRDLFQSEAQQIATLFQQATRNSFLIRLAIFQQTMSSNALFSAMLTNYFYGFSNVTDSLNLVFHPSFYTPDNNDPNITCSCKFVPGACDQSSGIYDFIQGQNITYTVTINNPTVAQFNSLYQQYRELVQCPCTRLSVEYQNFISLQPTSLHSVCSSDFINTSSQWLTVDYPSVKGTYGFLTYVDTNIDDFRNIASPFFQAIYDLCQLSEQTINTKLLTFKSTAFITPNLIFNQQFNVQTNQFITQFIENTARSFTSTLLLNNNMTHANMLMSALSTDSILTQFPDYTYETLYYDYVYDYDKQDQIYNSSITGAECDCQRGACVQQAIVYDIQAKTPLFLIPGKFVCG</sequence>
<dbReference type="EMBL" id="CAJOAY010000987">
    <property type="protein sequence ID" value="CAF3772866.1"/>
    <property type="molecule type" value="Genomic_DNA"/>
</dbReference>
<name>A0A814SPX5_9BILA</name>
<dbReference type="Proteomes" id="UP000663891">
    <property type="component" value="Unassembled WGS sequence"/>
</dbReference>
<dbReference type="EMBL" id="CAJNON010000258">
    <property type="protein sequence ID" value="CAF1148874.1"/>
    <property type="molecule type" value="Genomic_DNA"/>
</dbReference>
<evidence type="ECO:0000313" key="1">
    <source>
        <dbReference type="EMBL" id="CAF1148874.1"/>
    </source>
</evidence>
<dbReference type="AlphaFoldDB" id="A0A814SPX5"/>
<gene>
    <name evidence="2" type="ORF">OKA104_LOCUS16919</name>
    <name evidence="1" type="ORF">VCS650_LOCUS22694</name>
</gene>
<organism evidence="1 3">
    <name type="scientific">Adineta steineri</name>
    <dbReference type="NCBI Taxonomy" id="433720"/>
    <lineage>
        <taxon>Eukaryota</taxon>
        <taxon>Metazoa</taxon>
        <taxon>Spiralia</taxon>
        <taxon>Gnathifera</taxon>
        <taxon>Rotifera</taxon>
        <taxon>Eurotatoria</taxon>
        <taxon>Bdelloidea</taxon>
        <taxon>Adinetida</taxon>
        <taxon>Adinetidae</taxon>
        <taxon>Adineta</taxon>
    </lineage>
</organism>
<dbReference type="Proteomes" id="UP000663881">
    <property type="component" value="Unassembled WGS sequence"/>
</dbReference>
<accession>A0A814SPX5</accession>
<comment type="caution">
    <text evidence="1">The sequence shown here is derived from an EMBL/GenBank/DDBJ whole genome shotgun (WGS) entry which is preliminary data.</text>
</comment>